<gene>
    <name evidence="2" type="ORF">EDM57_09450</name>
</gene>
<protein>
    <submittedName>
        <fullName evidence="2">(2Fe-2S)-binding protein</fullName>
    </submittedName>
</protein>
<proteinExistence type="predicted"/>
<evidence type="ECO:0000313" key="3">
    <source>
        <dbReference type="Proteomes" id="UP000268829"/>
    </source>
</evidence>
<accession>A0A3M8B3M1</accession>
<name>A0A3M8B3M1_9BACL</name>
<evidence type="ECO:0000313" key="2">
    <source>
        <dbReference type="EMBL" id="RNB57930.1"/>
    </source>
</evidence>
<comment type="caution">
    <text evidence="2">The sequence shown here is derived from an EMBL/GenBank/DDBJ whole genome shotgun (WGS) entry which is preliminary data.</text>
</comment>
<dbReference type="CDD" id="cd10141">
    <property type="entry name" value="CopZ-like_Fer2_BFD-like"/>
    <property type="match status" value="1"/>
</dbReference>
<dbReference type="Proteomes" id="UP000268829">
    <property type="component" value="Unassembled WGS sequence"/>
</dbReference>
<dbReference type="InterPro" id="IPR040890">
    <property type="entry name" value="Znf_CopZ"/>
</dbReference>
<feature type="domain" description="CopZ zinc binding" evidence="1">
    <location>
        <begin position="17"/>
        <end position="76"/>
    </location>
</feature>
<dbReference type="AlphaFoldDB" id="A0A3M8B3M1"/>
<evidence type="ECO:0000259" key="1">
    <source>
        <dbReference type="Pfam" id="PF18423"/>
    </source>
</evidence>
<keyword evidence="3" id="KW-1185">Reference proteome</keyword>
<dbReference type="EMBL" id="RHHS01000020">
    <property type="protein sequence ID" value="RNB57930.1"/>
    <property type="molecule type" value="Genomic_DNA"/>
</dbReference>
<dbReference type="Pfam" id="PF18423">
    <property type="entry name" value="zf_CopZ"/>
    <property type="match status" value="1"/>
</dbReference>
<dbReference type="NCBIfam" id="NF047645">
    <property type="entry name" value="CopZ_Nterm_CC"/>
    <property type="match status" value="1"/>
</dbReference>
<sequence>MESCCQPTTQANSRVTLCPTCHENGRSVPIITLKSLLKPDALSMLHPKLKYFFCSTSTCEVVYYSEANTFKTQDMKVPVFQKDNRVQVPVCYCFEWTRERLNHAVEEKNDPIQFIREQVKADRCGCEVNNPQGACCLGNVTSFIREIEKNENTIMSGRHYE</sequence>
<dbReference type="Gene3D" id="1.10.10.1100">
    <property type="entry name" value="BFD-like [2Fe-2S]-binding domain"/>
    <property type="match status" value="1"/>
</dbReference>
<reference evidence="2 3" key="1">
    <citation type="submission" date="2018-10" db="EMBL/GenBank/DDBJ databases">
        <title>Phylogenomics of Brevibacillus.</title>
        <authorList>
            <person name="Dunlap C."/>
        </authorList>
    </citation>
    <scope>NUCLEOTIDE SEQUENCE [LARGE SCALE GENOMIC DNA]</scope>
    <source>
        <strain evidence="2 3">DSM 100115</strain>
    </source>
</reference>
<dbReference type="Gene3D" id="2.20.25.270">
    <property type="match status" value="1"/>
</dbReference>
<dbReference type="InterPro" id="IPR041854">
    <property type="entry name" value="BFD-like_2Fe2S-bd_dom_sf"/>
</dbReference>
<dbReference type="RefSeq" id="WP_122904520.1">
    <property type="nucleotide sequence ID" value="NZ_RHHS01000020.1"/>
</dbReference>
<organism evidence="2 3">
    <name type="scientific">Brevibacillus gelatini</name>
    <dbReference type="NCBI Taxonomy" id="1655277"/>
    <lineage>
        <taxon>Bacteria</taxon>
        <taxon>Bacillati</taxon>
        <taxon>Bacillota</taxon>
        <taxon>Bacilli</taxon>
        <taxon>Bacillales</taxon>
        <taxon>Paenibacillaceae</taxon>
        <taxon>Brevibacillus</taxon>
    </lineage>
</organism>
<dbReference type="OrthoDB" id="95698at2"/>